<name>A0A4C1YY07_EUMVA</name>
<evidence type="ECO:0000313" key="3">
    <source>
        <dbReference type="Proteomes" id="UP000299102"/>
    </source>
</evidence>
<proteinExistence type="predicted"/>
<dbReference type="AlphaFoldDB" id="A0A4C1YY07"/>
<evidence type="ECO:0000256" key="1">
    <source>
        <dbReference type="SAM" id="MobiDB-lite"/>
    </source>
</evidence>
<sequence length="125" mass="13512">MRRPAVCAPAATARALDGRIQSSSQGRGDHTYEVRSGLALIHINTIVRQRFHGERVNEIVNFCVRSKPASYGGIGRRSGGGRRARRASERRPYKKFAYVNGPRAPLAIGPYSTGGAGAGARPPKR</sequence>
<feature type="region of interest" description="Disordered" evidence="1">
    <location>
        <begin position="72"/>
        <end position="91"/>
    </location>
</feature>
<comment type="caution">
    <text evidence="2">The sequence shown here is derived from an EMBL/GenBank/DDBJ whole genome shotgun (WGS) entry which is preliminary data.</text>
</comment>
<reference evidence="2 3" key="1">
    <citation type="journal article" date="2019" name="Commun. Biol.">
        <title>The bagworm genome reveals a unique fibroin gene that provides high tensile strength.</title>
        <authorList>
            <person name="Kono N."/>
            <person name="Nakamura H."/>
            <person name="Ohtoshi R."/>
            <person name="Tomita M."/>
            <person name="Numata K."/>
            <person name="Arakawa K."/>
        </authorList>
    </citation>
    <scope>NUCLEOTIDE SEQUENCE [LARGE SCALE GENOMIC DNA]</scope>
</reference>
<keyword evidence="3" id="KW-1185">Reference proteome</keyword>
<dbReference type="Proteomes" id="UP000299102">
    <property type="component" value="Unassembled WGS sequence"/>
</dbReference>
<dbReference type="EMBL" id="BGZK01001447">
    <property type="protein sequence ID" value="GBP80140.1"/>
    <property type="molecule type" value="Genomic_DNA"/>
</dbReference>
<accession>A0A4C1YY07</accession>
<protein>
    <submittedName>
        <fullName evidence="2">Uncharacterized protein</fullName>
    </submittedName>
</protein>
<evidence type="ECO:0000313" key="2">
    <source>
        <dbReference type="EMBL" id="GBP80140.1"/>
    </source>
</evidence>
<organism evidence="2 3">
    <name type="scientific">Eumeta variegata</name>
    <name type="common">Bagworm moth</name>
    <name type="synonym">Eumeta japonica</name>
    <dbReference type="NCBI Taxonomy" id="151549"/>
    <lineage>
        <taxon>Eukaryota</taxon>
        <taxon>Metazoa</taxon>
        <taxon>Ecdysozoa</taxon>
        <taxon>Arthropoda</taxon>
        <taxon>Hexapoda</taxon>
        <taxon>Insecta</taxon>
        <taxon>Pterygota</taxon>
        <taxon>Neoptera</taxon>
        <taxon>Endopterygota</taxon>
        <taxon>Lepidoptera</taxon>
        <taxon>Glossata</taxon>
        <taxon>Ditrysia</taxon>
        <taxon>Tineoidea</taxon>
        <taxon>Psychidae</taxon>
        <taxon>Oiketicinae</taxon>
        <taxon>Eumeta</taxon>
    </lineage>
</organism>
<gene>
    <name evidence="2" type="ORF">EVAR_56009_1</name>
</gene>